<accession>A0A2N9EYX8</accession>
<dbReference type="AlphaFoldDB" id="A0A2N9EYX8"/>
<name>A0A2N9EYX8_FAGSY</name>
<dbReference type="EMBL" id="OIVN01000412">
    <property type="protein sequence ID" value="SPC79764.1"/>
    <property type="molecule type" value="Genomic_DNA"/>
</dbReference>
<sequence length="1111" mass="122524">MFARIFDLAPNVRFRHSWYRWKACATLFLKVLDSRETELGLERYGPANRGHQSVFGPSEDIFPIEIPARPGTILTIREFHVASEHVLFPTHRARGSNHYVAPDVGFWRSWCRRKACVTFFLKVQALHRGELWFARYDLANRDCWNVPHAGRFQLADQVAAGRKESTRKRCLPNRGRSAQSSFWFGQCLGQTLVKLGQPWSNLVKVGQTSPNSGKCAPGLRPEAGSVRAVSFCVPTPEKIPRTTDLQLIYDVGGNVSENMDVMNQQIVNLRRSFAAFEMNNSAFVVNAADCNFVGSQGSMDLVLIPHISKEVNKTCCNLRCIFDRLCVHFPIISQTEKRGAVMLAYDLVEYAKSYDLLMNEVYHSNARNLQSVRDGIKEATLCIDTSISRVAELVKECRETTGVVPTNALMDLQSVRDGIKEATLCIDTSISRVAELVKECRETTGVVPTSAVAFLIVDNNSQVMRAVGRVSLMNETLQQTTDQMRFCRQIELMSQEIALEPLNNIESVTTQIRYETPRGLLASLQRSEDPLVAWVAISSGNTTPRGLTCCRSTGNKTPRGLLAMSLGHTIPSWPWIIKHIADEVAVESVDDVTADFDDEVAADAACNVTADFDDEVVADAVCDVTADFIDEVEYAQSESPKDSDSTKISLEVADLHLAPVSCVMRIVVEVYGDSLLSAVFRKSISKISVALPILVAPWMQEVLVNCRECFFFDERSSCSVTADVVNDILAYATNDVAAEATDFVVPTEDEIPVWDDIVTAEVTWIRCYLDVVAVNFVIPIAEEIPAWDDVSSMRDIPIEELCCGRCCNSYFWLEEFPIDSIEDAFAADMEDTAEVHDSCNVVLVGDASNNIGMKEDEDVDVTKAIGLVAGVMADALVVDLFNLALRKLYYWEAPLVKEFPIVGEIFVSEEVRTQSFVGGESMADLGVTLELFSNVDSVIDHGVQVEGTGASAAATPAGTSDTIHMSEDDANVGIIGEIAVASLPPRSIAGTGSNVGASAISDEIVDFFREFDKRTPNPHPEWHFWRFNGPLLGARLGGPMLPFLSSMLAAMSKFDLGSVPKGSDSLAWKSVVQDLMEVGFDVGFMIRVSTADSPASFLARKSQMKCKFLQH</sequence>
<proteinExistence type="predicted"/>
<evidence type="ECO:0000313" key="1">
    <source>
        <dbReference type="EMBL" id="SPC79764.1"/>
    </source>
</evidence>
<protein>
    <submittedName>
        <fullName evidence="1">Uncharacterized protein</fullName>
    </submittedName>
</protein>
<reference evidence="1" key="1">
    <citation type="submission" date="2018-02" db="EMBL/GenBank/DDBJ databases">
        <authorList>
            <person name="Cohen D.B."/>
            <person name="Kent A.D."/>
        </authorList>
    </citation>
    <scope>NUCLEOTIDE SEQUENCE</scope>
</reference>
<organism evidence="1">
    <name type="scientific">Fagus sylvatica</name>
    <name type="common">Beechnut</name>
    <dbReference type="NCBI Taxonomy" id="28930"/>
    <lineage>
        <taxon>Eukaryota</taxon>
        <taxon>Viridiplantae</taxon>
        <taxon>Streptophyta</taxon>
        <taxon>Embryophyta</taxon>
        <taxon>Tracheophyta</taxon>
        <taxon>Spermatophyta</taxon>
        <taxon>Magnoliopsida</taxon>
        <taxon>eudicotyledons</taxon>
        <taxon>Gunneridae</taxon>
        <taxon>Pentapetalae</taxon>
        <taxon>rosids</taxon>
        <taxon>fabids</taxon>
        <taxon>Fagales</taxon>
        <taxon>Fagaceae</taxon>
        <taxon>Fagus</taxon>
    </lineage>
</organism>
<gene>
    <name evidence="1" type="ORF">FSB_LOCUS7646</name>
</gene>